<gene>
    <name evidence="2" type="ORF">BS78_K205300</name>
</gene>
<dbReference type="Pfam" id="PF00318">
    <property type="entry name" value="Ribosomal_S2"/>
    <property type="match status" value="2"/>
</dbReference>
<reference evidence="2 3" key="1">
    <citation type="submission" date="2022-10" db="EMBL/GenBank/DDBJ databases">
        <title>WGS assembly of Paspalum vaginatum 540-79.</title>
        <authorList>
            <person name="Sun G."/>
            <person name="Wase N."/>
            <person name="Shu S."/>
            <person name="Jenkins J."/>
            <person name="Zhou B."/>
            <person name="Torres-Rodriguez J."/>
            <person name="Chen C."/>
            <person name="Sandor L."/>
            <person name="Plott C."/>
            <person name="Yoshinga Y."/>
            <person name="Daum C."/>
            <person name="Qi P."/>
            <person name="Barry K."/>
            <person name="Lipzen A."/>
            <person name="Berry L."/>
            <person name="Pedersen C."/>
            <person name="Gottilla T."/>
            <person name="Foltz A."/>
            <person name="Yu H."/>
            <person name="O'Malley R."/>
            <person name="Zhang C."/>
            <person name="Devos K."/>
            <person name="Sigmon B."/>
            <person name="Yu B."/>
            <person name="Obata T."/>
            <person name="Schmutz J."/>
            <person name="Schnable J."/>
        </authorList>
    </citation>
    <scope>NUCLEOTIDE SEQUENCE [LARGE SCALE GENOMIC DNA]</scope>
    <source>
        <strain evidence="3">cv. 540-79</strain>
    </source>
</reference>
<name>A0A9W7X8W4_9POAL</name>
<dbReference type="Proteomes" id="UP001164776">
    <property type="component" value="Unassembled WGS sequence"/>
</dbReference>
<evidence type="ECO:0000313" key="3">
    <source>
        <dbReference type="Proteomes" id="UP001164776"/>
    </source>
</evidence>
<dbReference type="GO" id="GO:0005763">
    <property type="term" value="C:mitochondrial small ribosomal subunit"/>
    <property type="evidence" value="ECO:0007669"/>
    <property type="project" value="TreeGrafter"/>
</dbReference>
<sequence length="418" mass="47678">MTILSTVCTKLLCTNAHLGRRVAAHHYKVYIRCFRNGIAILDSDKTLICLRNALHFIGSLIRKKGRSFFLKTNHFFIYSIMEKMGSCINDSQWKIGAFLTNSYANPKKFRSRKKKIYFGLNQQPDCVVILNPDRKSSVILEADRSQIPIASFVDSTIPWESYKKITYPIPANDPIPLVYLFRHSIKKTVILERKKITAMKQDRHFTLSTGVEVGKRTYSTSSDPKEGHWYKKIHTSIQKKGILVLIFFLVRPRLCSLLFSILSFIFFTSEGIVMAASSGEIVMAHPPANPSSPPFVESTGELDALMDTPSPSSGEPSVNQAAPEFHPVEQEAQQALHIEIREEILQQYRGYILRHSPWMKKNTAYLSGDEILLNIKTIMNEFELESLSTAELNSFLQDIRANPNQLRSFFKELWLGPK</sequence>
<dbReference type="InterPro" id="IPR001865">
    <property type="entry name" value="Ribosomal_uS2"/>
</dbReference>
<dbReference type="FunFam" id="3.40.50.10490:FF:000056">
    <property type="entry name" value="Ribosomal protein S2"/>
    <property type="match status" value="1"/>
</dbReference>
<dbReference type="InterPro" id="IPR005706">
    <property type="entry name" value="Ribosomal_uS2_bac/mit/plastid"/>
</dbReference>
<dbReference type="InterPro" id="IPR023591">
    <property type="entry name" value="Ribosomal_uS2_flav_dom_sf"/>
</dbReference>
<dbReference type="SUPFAM" id="SSF52313">
    <property type="entry name" value="Ribosomal protein S2"/>
    <property type="match status" value="1"/>
</dbReference>
<proteinExistence type="inferred from homology"/>
<dbReference type="GO" id="GO:0003735">
    <property type="term" value="F:structural constituent of ribosome"/>
    <property type="evidence" value="ECO:0007669"/>
    <property type="project" value="InterPro"/>
</dbReference>
<dbReference type="Gene3D" id="3.40.50.10490">
    <property type="entry name" value="Glucose-6-phosphate isomerase like protein, domain 1"/>
    <property type="match status" value="1"/>
</dbReference>
<dbReference type="PRINTS" id="PR00395">
    <property type="entry name" value="RIBOSOMALS2"/>
</dbReference>
<dbReference type="AlphaFoldDB" id="A0A9W7X8W4"/>
<evidence type="ECO:0008006" key="4">
    <source>
        <dbReference type="Google" id="ProtNLM"/>
    </source>
</evidence>
<comment type="caution">
    <text evidence="2">The sequence shown here is derived from an EMBL/GenBank/DDBJ whole genome shotgun (WGS) entry which is preliminary data.</text>
</comment>
<comment type="similarity">
    <text evidence="1">Belongs to the universal ribosomal protein uS2 family.</text>
</comment>
<organism evidence="2 3">
    <name type="scientific">Paspalum vaginatum</name>
    <name type="common">seashore paspalum</name>
    <dbReference type="NCBI Taxonomy" id="158149"/>
    <lineage>
        <taxon>Eukaryota</taxon>
        <taxon>Viridiplantae</taxon>
        <taxon>Streptophyta</taxon>
        <taxon>Embryophyta</taxon>
        <taxon>Tracheophyta</taxon>
        <taxon>Spermatophyta</taxon>
        <taxon>Magnoliopsida</taxon>
        <taxon>Liliopsida</taxon>
        <taxon>Poales</taxon>
        <taxon>Poaceae</taxon>
        <taxon>PACMAD clade</taxon>
        <taxon>Panicoideae</taxon>
        <taxon>Andropogonodae</taxon>
        <taxon>Paspaleae</taxon>
        <taxon>Paspalinae</taxon>
        <taxon>Paspalum</taxon>
    </lineage>
</organism>
<keyword evidence="3" id="KW-1185">Reference proteome</keyword>
<evidence type="ECO:0000256" key="1">
    <source>
        <dbReference type="ARBA" id="ARBA00006242"/>
    </source>
</evidence>
<dbReference type="PANTHER" id="PTHR12534">
    <property type="entry name" value="30S RIBOSOMAL PROTEIN S2 PROKARYOTIC AND ORGANELLAR"/>
    <property type="match status" value="1"/>
</dbReference>
<dbReference type="OrthoDB" id="932129at2759"/>
<dbReference type="CDD" id="cd01425">
    <property type="entry name" value="RPS2"/>
    <property type="match status" value="1"/>
</dbReference>
<evidence type="ECO:0000313" key="2">
    <source>
        <dbReference type="EMBL" id="KAJ1255493.1"/>
    </source>
</evidence>
<protein>
    <recommendedName>
        <fullName evidence="4">30S ribosomal protein S2, chloroplastic</fullName>
    </recommendedName>
</protein>
<dbReference type="EMBL" id="MU629695">
    <property type="protein sequence ID" value="KAJ1255493.1"/>
    <property type="molecule type" value="Genomic_DNA"/>
</dbReference>
<accession>A0A9W7X8W4</accession>
<dbReference type="PANTHER" id="PTHR12534:SF1">
    <property type="entry name" value="SMALL RIBOSOMAL SUBUNIT PROTEIN US2M"/>
    <property type="match status" value="1"/>
</dbReference>
<dbReference type="GO" id="GO:0006412">
    <property type="term" value="P:translation"/>
    <property type="evidence" value="ECO:0007669"/>
    <property type="project" value="InterPro"/>
</dbReference>